<sequence length="399" mass="44313">MPAGRISMADNEFPLVQFMRDGFDPVGELGRIRAEHPVFPMEIPGGQTVYLVTRWEDVRGVLGDHERFSNDFAGVIGLGSNQEDPGGLGFRDPPEHTRLRRFLTPEFTVRRLRRLEPRIETMVEEALDRIEAKGAGSMPVDLVEEFALPIPSLVVCELLGVPYDERADFVKLSKDRFDFTAGPEASLQAINDAMTYLTDLVARERQEPGEGLLGQLLRDHGDELDDRTLASMADGLLTGGHDTSTSMLALGTLWLLRNPEQAAKVREVDGYINDVVEELLRYMTVVQVAFPRFARDDMELHGVPIKKGEMVLCSLTGANRDPSLGDDMDVVRPGRDIAGSHMAFGHGIHRCIGAPLAQMEMRIAFPALLRRFPGLRVAGEVPFRELAIVYGVKELPVAW</sequence>
<keyword evidence="5 7" id="KW-0408">Iron</keyword>
<dbReference type="PRINTS" id="PR00385">
    <property type="entry name" value="P450"/>
</dbReference>
<dbReference type="InterPro" id="IPR036396">
    <property type="entry name" value="Cyt_P450_sf"/>
</dbReference>
<keyword evidence="4 7" id="KW-0560">Oxidoreductase</keyword>
<evidence type="ECO:0000256" key="4">
    <source>
        <dbReference type="ARBA" id="ARBA00023002"/>
    </source>
</evidence>
<comment type="similarity">
    <text evidence="1 7">Belongs to the cytochrome P450 family.</text>
</comment>
<dbReference type="OrthoDB" id="4133219at2"/>
<protein>
    <submittedName>
        <fullName evidence="8">Cytochrome P450</fullName>
    </submittedName>
</protein>
<dbReference type="SUPFAM" id="SSF48264">
    <property type="entry name" value="Cytochrome P450"/>
    <property type="match status" value="1"/>
</dbReference>
<evidence type="ECO:0000256" key="6">
    <source>
        <dbReference type="ARBA" id="ARBA00023033"/>
    </source>
</evidence>
<dbReference type="InterPro" id="IPR002397">
    <property type="entry name" value="Cyt_P450_B"/>
</dbReference>
<dbReference type="GO" id="GO:0016705">
    <property type="term" value="F:oxidoreductase activity, acting on paired donors, with incorporation or reduction of molecular oxygen"/>
    <property type="evidence" value="ECO:0007669"/>
    <property type="project" value="InterPro"/>
</dbReference>
<dbReference type="AlphaFoldDB" id="A0A4R4MHB2"/>
<dbReference type="InterPro" id="IPR001128">
    <property type="entry name" value="Cyt_P450"/>
</dbReference>
<keyword evidence="6 7" id="KW-0503">Monooxygenase</keyword>
<dbReference type="PRINTS" id="PR00359">
    <property type="entry name" value="BP450"/>
</dbReference>
<keyword evidence="9" id="KW-1185">Reference proteome</keyword>
<dbReference type="GO" id="GO:0005506">
    <property type="term" value="F:iron ion binding"/>
    <property type="evidence" value="ECO:0007669"/>
    <property type="project" value="InterPro"/>
</dbReference>
<gene>
    <name evidence="8" type="ORF">E1267_43020</name>
</gene>
<evidence type="ECO:0000313" key="8">
    <source>
        <dbReference type="EMBL" id="TDB94103.1"/>
    </source>
</evidence>
<keyword evidence="3 7" id="KW-0479">Metal-binding</keyword>
<dbReference type="PANTHER" id="PTHR46696:SF6">
    <property type="entry name" value="P450, PUTATIVE (EUROFUNG)-RELATED"/>
    <property type="match status" value="1"/>
</dbReference>
<evidence type="ECO:0000256" key="1">
    <source>
        <dbReference type="ARBA" id="ARBA00010617"/>
    </source>
</evidence>
<dbReference type="GO" id="GO:0004497">
    <property type="term" value="F:monooxygenase activity"/>
    <property type="evidence" value="ECO:0007669"/>
    <property type="project" value="UniProtKB-KW"/>
</dbReference>
<dbReference type="Gene3D" id="1.10.630.10">
    <property type="entry name" value="Cytochrome P450"/>
    <property type="match status" value="1"/>
</dbReference>
<dbReference type="PANTHER" id="PTHR46696">
    <property type="entry name" value="P450, PUTATIVE (EUROFUNG)-RELATED"/>
    <property type="match status" value="1"/>
</dbReference>
<dbReference type="Proteomes" id="UP000295157">
    <property type="component" value="Unassembled WGS sequence"/>
</dbReference>
<evidence type="ECO:0000256" key="3">
    <source>
        <dbReference type="ARBA" id="ARBA00022723"/>
    </source>
</evidence>
<proteinExistence type="inferred from homology"/>
<evidence type="ECO:0000256" key="5">
    <source>
        <dbReference type="ARBA" id="ARBA00023004"/>
    </source>
</evidence>
<dbReference type="GO" id="GO:0020037">
    <property type="term" value="F:heme binding"/>
    <property type="evidence" value="ECO:0007669"/>
    <property type="project" value="InterPro"/>
</dbReference>
<organism evidence="8 9">
    <name type="scientific">Nonomuraea longispora</name>
    <dbReference type="NCBI Taxonomy" id="1848320"/>
    <lineage>
        <taxon>Bacteria</taxon>
        <taxon>Bacillati</taxon>
        <taxon>Actinomycetota</taxon>
        <taxon>Actinomycetes</taxon>
        <taxon>Streptosporangiales</taxon>
        <taxon>Streptosporangiaceae</taxon>
        <taxon>Nonomuraea</taxon>
    </lineage>
</organism>
<evidence type="ECO:0000256" key="2">
    <source>
        <dbReference type="ARBA" id="ARBA00022617"/>
    </source>
</evidence>
<dbReference type="PROSITE" id="PS00086">
    <property type="entry name" value="CYTOCHROME_P450"/>
    <property type="match status" value="1"/>
</dbReference>
<name>A0A4R4MHB2_9ACTN</name>
<keyword evidence="2 7" id="KW-0349">Heme</keyword>
<dbReference type="InterPro" id="IPR017972">
    <property type="entry name" value="Cyt_P450_CS"/>
</dbReference>
<dbReference type="Pfam" id="PF00067">
    <property type="entry name" value="p450"/>
    <property type="match status" value="2"/>
</dbReference>
<evidence type="ECO:0000313" key="9">
    <source>
        <dbReference type="Proteomes" id="UP000295157"/>
    </source>
</evidence>
<dbReference type="FunFam" id="1.10.630.10:FF:000018">
    <property type="entry name" value="Cytochrome P450 monooxygenase"/>
    <property type="match status" value="1"/>
</dbReference>
<dbReference type="EMBL" id="SMJZ01000367">
    <property type="protein sequence ID" value="TDB94103.1"/>
    <property type="molecule type" value="Genomic_DNA"/>
</dbReference>
<comment type="caution">
    <text evidence="8">The sequence shown here is derived from an EMBL/GenBank/DDBJ whole genome shotgun (WGS) entry which is preliminary data.</text>
</comment>
<reference evidence="8 9" key="1">
    <citation type="submission" date="2019-02" db="EMBL/GenBank/DDBJ databases">
        <title>Draft genome sequences of novel Actinobacteria.</title>
        <authorList>
            <person name="Sahin N."/>
            <person name="Ay H."/>
            <person name="Saygin H."/>
        </authorList>
    </citation>
    <scope>NUCLEOTIDE SEQUENCE [LARGE SCALE GENOMIC DNA]</scope>
    <source>
        <strain evidence="8 9">KC201</strain>
    </source>
</reference>
<evidence type="ECO:0000256" key="7">
    <source>
        <dbReference type="RuleBase" id="RU000461"/>
    </source>
</evidence>
<accession>A0A4R4MHB2</accession>
<dbReference type="CDD" id="cd11030">
    <property type="entry name" value="CYP105-like"/>
    <property type="match status" value="1"/>
</dbReference>